<accession>A0A1G6NK84</accession>
<dbReference type="CDD" id="cd17557">
    <property type="entry name" value="REC_Rcp-like"/>
    <property type="match status" value="1"/>
</dbReference>
<dbReference type="Gene3D" id="3.40.50.2300">
    <property type="match status" value="1"/>
</dbReference>
<sequence>MKTYQLLLVEDNEGDVLLTSEALEEADFPFEIKIARTGKEAIDLLQDLSREDLPDLVILDINLPVKNGFEVLREIRGNPITVDLPVMILSTSSNMEDKRKANKYDPKIFCSKPTEFSEFEVLVQTIKSILQEGK</sequence>
<dbReference type="PANTHER" id="PTHR44520">
    <property type="entry name" value="RESPONSE REGULATOR RCP1-RELATED"/>
    <property type="match status" value="1"/>
</dbReference>
<dbReference type="SUPFAM" id="SSF52172">
    <property type="entry name" value="CheY-like"/>
    <property type="match status" value="1"/>
</dbReference>
<keyword evidence="1" id="KW-0597">Phosphoprotein</keyword>
<gene>
    <name evidence="3" type="ORF">SAMN04488104_1003150</name>
</gene>
<dbReference type="RefSeq" id="WP_087939192.1">
    <property type="nucleotide sequence ID" value="NZ_FNAC01000003.1"/>
</dbReference>
<organism evidence="3 4">
    <name type="scientific">Algoriphagus faecimaris</name>
    <dbReference type="NCBI Taxonomy" id="686796"/>
    <lineage>
        <taxon>Bacteria</taxon>
        <taxon>Pseudomonadati</taxon>
        <taxon>Bacteroidota</taxon>
        <taxon>Cytophagia</taxon>
        <taxon>Cytophagales</taxon>
        <taxon>Cyclobacteriaceae</taxon>
        <taxon>Algoriphagus</taxon>
    </lineage>
</organism>
<feature type="domain" description="Response regulatory" evidence="2">
    <location>
        <begin position="5"/>
        <end position="127"/>
    </location>
</feature>
<keyword evidence="4" id="KW-1185">Reference proteome</keyword>
<evidence type="ECO:0000259" key="2">
    <source>
        <dbReference type="PROSITE" id="PS50110"/>
    </source>
</evidence>
<dbReference type="AlphaFoldDB" id="A0A1G6NK84"/>
<evidence type="ECO:0000256" key="1">
    <source>
        <dbReference type="PROSITE-ProRule" id="PRU00169"/>
    </source>
</evidence>
<reference evidence="4" key="1">
    <citation type="submission" date="2016-10" db="EMBL/GenBank/DDBJ databases">
        <authorList>
            <person name="Varghese N."/>
            <person name="Submissions S."/>
        </authorList>
    </citation>
    <scope>NUCLEOTIDE SEQUENCE [LARGE SCALE GENOMIC DNA]</scope>
    <source>
        <strain evidence="4">DSM 23095</strain>
    </source>
</reference>
<evidence type="ECO:0000313" key="4">
    <source>
        <dbReference type="Proteomes" id="UP000199060"/>
    </source>
</evidence>
<dbReference type="Proteomes" id="UP000199060">
    <property type="component" value="Unassembled WGS sequence"/>
</dbReference>
<dbReference type="Pfam" id="PF00072">
    <property type="entry name" value="Response_reg"/>
    <property type="match status" value="1"/>
</dbReference>
<dbReference type="OrthoDB" id="7631574at2"/>
<dbReference type="STRING" id="686796.SAMN04488104_1003150"/>
<dbReference type="EMBL" id="FNAC01000003">
    <property type="protein sequence ID" value="SDC67565.1"/>
    <property type="molecule type" value="Genomic_DNA"/>
</dbReference>
<feature type="modified residue" description="4-aspartylphosphate" evidence="1">
    <location>
        <position position="60"/>
    </location>
</feature>
<dbReference type="InterPro" id="IPR001789">
    <property type="entry name" value="Sig_transdc_resp-reg_receiver"/>
</dbReference>
<protein>
    <submittedName>
        <fullName evidence="3">CheY chemotaxis protein or a CheY-like REC (Receiver) domain</fullName>
    </submittedName>
</protein>
<dbReference type="SMART" id="SM00448">
    <property type="entry name" value="REC"/>
    <property type="match status" value="1"/>
</dbReference>
<dbReference type="PANTHER" id="PTHR44520:SF2">
    <property type="entry name" value="RESPONSE REGULATOR RCP1"/>
    <property type="match status" value="1"/>
</dbReference>
<dbReference type="InterPro" id="IPR052893">
    <property type="entry name" value="TCS_response_regulator"/>
</dbReference>
<dbReference type="PROSITE" id="PS50110">
    <property type="entry name" value="RESPONSE_REGULATORY"/>
    <property type="match status" value="1"/>
</dbReference>
<proteinExistence type="predicted"/>
<evidence type="ECO:0000313" key="3">
    <source>
        <dbReference type="EMBL" id="SDC67565.1"/>
    </source>
</evidence>
<dbReference type="InterPro" id="IPR011006">
    <property type="entry name" value="CheY-like_superfamily"/>
</dbReference>
<dbReference type="GO" id="GO:0000160">
    <property type="term" value="P:phosphorelay signal transduction system"/>
    <property type="evidence" value="ECO:0007669"/>
    <property type="project" value="InterPro"/>
</dbReference>
<name>A0A1G6NK84_9BACT</name>